<dbReference type="Proteomes" id="UP000002630">
    <property type="component" value="Unassembled WGS sequence"/>
</dbReference>
<evidence type="ECO:0000256" key="1">
    <source>
        <dbReference type="SAM" id="MobiDB-lite"/>
    </source>
</evidence>
<proteinExistence type="predicted"/>
<evidence type="ECO:0000313" key="3">
    <source>
        <dbReference type="Proteomes" id="UP000002630"/>
    </source>
</evidence>
<accession>D7FN08</accession>
<feature type="region of interest" description="Disordered" evidence="1">
    <location>
        <begin position="252"/>
        <end position="326"/>
    </location>
</feature>
<dbReference type="EMBL" id="FN649760">
    <property type="protein sequence ID" value="CBJ30072.1"/>
    <property type="molecule type" value="Genomic_DNA"/>
</dbReference>
<feature type="compositionally biased region" description="Basic and acidic residues" evidence="1">
    <location>
        <begin position="305"/>
        <end position="326"/>
    </location>
</feature>
<gene>
    <name evidence="2" type="ORF">Esi_0173_0007</name>
</gene>
<dbReference type="SUPFAM" id="SSF48403">
    <property type="entry name" value="Ankyrin repeat"/>
    <property type="match status" value="1"/>
</dbReference>
<reference evidence="2 3" key="1">
    <citation type="journal article" date="2010" name="Nature">
        <title>The Ectocarpus genome and the independent evolution of multicellularity in brown algae.</title>
        <authorList>
            <person name="Cock J.M."/>
            <person name="Sterck L."/>
            <person name="Rouze P."/>
            <person name="Scornet D."/>
            <person name="Allen A.E."/>
            <person name="Amoutzias G."/>
            <person name="Anthouard V."/>
            <person name="Artiguenave F."/>
            <person name="Aury J.M."/>
            <person name="Badger J.H."/>
            <person name="Beszteri B."/>
            <person name="Billiau K."/>
            <person name="Bonnet E."/>
            <person name="Bothwell J.H."/>
            <person name="Bowler C."/>
            <person name="Boyen C."/>
            <person name="Brownlee C."/>
            <person name="Carrano C.J."/>
            <person name="Charrier B."/>
            <person name="Cho G.Y."/>
            <person name="Coelho S.M."/>
            <person name="Collen J."/>
            <person name="Corre E."/>
            <person name="Da Silva C."/>
            <person name="Delage L."/>
            <person name="Delaroque N."/>
            <person name="Dittami S.M."/>
            <person name="Doulbeau S."/>
            <person name="Elias M."/>
            <person name="Farnham G."/>
            <person name="Gachon C.M."/>
            <person name="Gschloessl B."/>
            <person name="Heesch S."/>
            <person name="Jabbari K."/>
            <person name="Jubin C."/>
            <person name="Kawai H."/>
            <person name="Kimura K."/>
            <person name="Kloareg B."/>
            <person name="Kupper F.C."/>
            <person name="Lang D."/>
            <person name="Le Bail A."/>
            <person name="Leblanc C."/>
            <person name="Lerouge P."/>
            <person name="Lohr M."/>
            <person name="Lopez P.J."/>
            <person name="Martens C."/>
            <person name="Maumus F."/>
            <person name="Michel G."/>
            <person name="Miranda-Saavedra D."/>
            <person name="Morales J."/>
            <person name="Moreau H."/>
            <person name="Motomura T."/>
            <person name="Nagasato C."/>
            <person name="Napoli C.A."/>
            <person name="Nelson D.R."/>
            <person name="Nyvall-Collen P."/>
            <person name="Peters A.F."/>
            <person name="Pommier C."/>
            <person name="Potin P."/>
            <person name="Poulain J."/>
            <person name="Quesneville H."/>
            <person name="Read B."/>
            <person name="Rensing S.A."/>
            <person name="Ritter A."/>
            <person name="Rousvoal S."/>
            <person name="Samanta M."/>
            <person name="Samson G."/>
            <person name="Schroeder D.C."/>
            <person name="Segurens B."/>
            <person name="Strittmatter M."/>
            <person name="Tonon T."/>
            <person name="Tregear J.W."/>
            <person name="Valentin K."/>
            <person name="von Dassow P."/>
            <person name="Yamagishi T."/>
            <person name="Van de Peer Y."/>
            <person name="Wincker P."/>
        </authorList>
    </citation>
    <scope>NUCLEOTIDE SEQUENCE [LARGE SCALE GENOMIC DNA]</scope>
    <source>
        <strain evidence="3">Ec32 / CCAP1310/4</strain>
    </source>
</reference>
<feature type="compositionally biased region" description="Polar residues" evidence="1">
    <location>
        <begin position="1"/>
        <end position="22"/>
    </location>
</feature>
<dbReference type="InterPro" id="IPR036770">
    <property type="entry name" value="Ankyrin_rpt-contain_sf"/>
</dbReference>
<keyword evidence="2" id="KW-0808">Transferase</keyword>
<evidence type="ECO:0000313" key="2">
    <source>
        <dbReference type="EMBL" id="CBJ30072.1"/>
    </source>
</evidence>
<protein>
    <submittedName>
        <fullName evidence="2">Kinase, NEK</fullName>
    </submittedName>
</protein>
<keyword evidence="3" id="KW-1185">Reference proteome</keyword>
<dbReference type="AlphaFoldDB" id="D7FN08"/>
<feature type="region of interest" description="Disordered" evidence="1">
    <location>
        <begin position="1"/>
        <end position="29"/>
    </location>
</feature>
<name>D7FN08_ECTSI</name>
<dbReference type="GO" id="GO:0016301">
    <property type="term" value="F:kinase activity"/>
    <property type="evidence" value="ECO:0007669"/>
    <property type="project" value="UniProtKB-KW"/>
</dbReference>
<sequence>MASMQGSPSAGSRTPSLATPSGTDCPYKKNPGGVPMGVMWWINQVPGLGIERRFSLKDAEESDNLLTCIEDGDIEDLHRLLSDLPGGETSVLTTPSLLAKHKMRTPLMAAAATGDLATCTATLQALNQQYSNKLARESEMRTQLTNRDREGMTALMLAARSSSVAVLGELLTEIYNTEALATLELHDHKHMTLLMHAASNGPAPIFQEAQQAMRKAFGGDEDLREMMVERDSDGLNLLMHAASCCAPASALVPAETPPVDPDSSHKKDGGPAESSRSKGTASKTALTGGGTSPADASSGAVAGDAAKDKKTAVEKTVEADTKEEKGVNKRDAVVVPVFKVAVRLVTRCLWTDEVLQQLKAVDLWGRSVLTHALLSGHEMMFEAAYGAVRDVLQDELVSEMMETNEGEREDTPMIDALARGNTDMRKLYALRAGQLKKDVDARSKLSTMDAKIEGFIPGKLVVMFQLLLPQIAEGRQLILLYIMCALAPLVKLATTGSVDDSDSKHTGVKARSNKLSVLLGAPAMFFWGVGTSTVGQTALGWSSSLSATSMAAATLAIPAVDSFFNSRKASAIGDKARLCSDET</sequence>
<organism evidence="2 3">
    <name type="scientific">Ectocarpus siliculosus</name>
    <name type="common">Brown alga</name>
    <name type="synonym">Conferva siliculosa</name>
    <dbReference type="NCBI Taxonomy" id="2880"/>
    <lineage>
        <taxon>Eukaryota</taxon>
        <taxon>Sar</taxon>
        <taxon>Stramenopiles</taxon>
        <taxon>Ochrophyta</taxon>
        <taxon>PX clade</taxon>
        <taxon>Phaeophyceae</taxon>
        <taxon>Ectocarpales</taxon>
        <taxon>Ectocarpaceae</taxon>
        <taxon>Ectocarpus</taxon>
    </lineage>
</organism>
<dbReference type="InParanoid" id="D7FN08"/>
<dbReference type="Gene3D" id="1.25.40.20">
    <property type="entry name" value="Ankyrin repeat-containing domain"/>
    <property type="match status" value="1"/>
</dbReference>
<feature type="compositionally biased region" description="Low complexity" evidence="1">
    <location>
        <begin position="294"/>
        <end position="304"/>
    </location>
</feature>
<keyword evidence="2" id="KW-0418">Kinase</keyword>